<dbReference type="STRING" id="398512.Bccel_5093"/>
<dbReference type="Proteomes" id="UP000036923">
    <property type="component" value="Unassembled WGS sequence"/>
</dbReference>
<dbReference type="InterPro" id="IPR003439">
    <property type="entry name" value="ABC_transporter-like_ATP-bd"/>
</dbReference>
<keyword evidence="6" id="KW-1185">Reference proteome</keyword>
<dbReference type="OrthoDB" id="9804819at2"/>
<evidence type="ECO:0000313" key="6">
    <source>
        <dbReference type="Proteomes" id="UP000036923"/>
    </source>
</evidence>
<evidence type="ECO:0000256" key="3">
    <source>
        <dbReference type="ARBA" id="ARBA00022840"/>
    </source>
</evidence>
<dbReference type="PROSITE" id="PS50893">
    <property type="entry name" value="ABC_TRANSPORTER_2"/>
    <property type="match status" value="1"/>
</dbReference>
<keyword evidence="1" id="KW-0813">Transport</keyword>
<accession>A0A0L6JVD7</accession>
<evidence type="ECO:0000313" key="5">
    <source>
        <dbReference type="EMBL" id="KNY29816.1"/>
    </source>
</evidence>
<dbReference type="eggNOG" id="COG1131">
    <property type="taxonomic scope" value="Bacteria"/>
</dbReference>
<dbReference type="EMBL" id="LGTC01000001">
    <property type="protein sequence ID" value="KNY29816.1"/>
    <property type="molecule type" value="Genomic_DNA"/>
</dbReference>
<name>A0A0L6JVD7_9FIRM</name>
<dbReference type="Gene3D" id="3.40.50.300">
    <property type="entry name" value="P-loop containing nucleotide triphosphate hydrolases"/>
    <property type="match status" value="1"/>
</dbReference>
<proteinExistence type="predicted"/>
<dbReference type="PANTHER" id="PTHR42939">
    <property type="entry name" value="ABC TRANSPORTER ATP-BINDING PROTEIN ALBC-RELATED"/>
    <property type="match status" value="1"/>
</dbReference>
<sequence length="298" mass="33666">MNNVIVCNQLTKVYKDKTALDSIDLNLGENKLIGLIGRNGAGKTTFLKTCAGYLKPTSGSINILGGNPFDNLDVLSNVTFIDEEIQYDESLSLNDILTLGKAFYQNWDSVYADKLIRYFNLDGKKKYRKLSRGMKTQFNIIMGLSCRAPLTLMDEPTLGLDVAVRKEFYNILIKDYMENPRTLIISSHLMSELENLLEEMVLIHDGRIVFHKSIEDLQGYGLILNGKKEIIHPFIANKKVLKTETFGSSLIAGIENNLTKDDLNYLNENNVDISKASIEDVYIWLTNNRKAGGFDDFK</sequence>
<dbReference type="RefSeq" id="WP_036943420.1">
    <property type="nucleotide sequence ID" value="NZ_JQKC01000021.1"/>
</dbReference>
<dbReference type="CDD" id="cd03230">
    <property type="entry name" value="ABC_DR_subfamily_A"/>
    <property type="match status" value="1"/>
</dbReference>
<dbReference type="InterPro" id="IPR003593">
    <property type="entry name" value="AAA+_ATPase"/>
</dbReference>
<dbReference type="InterPro" id="IPR051782">
    <property type="entry name" value="ABC_Transporter_VariousFunc"/>
</dbReference>
<feature type="domain" description="ABC transporter" evidence="4">
    <location>
        <begin position="5"/>
        <end position="230"/>
    </location>
</feature>
<comment type="caution">
    <text evidence="5">The sequence shown here is derived from an EMBL/GenBank/DDBJ whole genome shotgun (WGS) entry which is preliminary data.</text>
</comment>
<dbReference type="PATRIC" id="fig|398512.5.peg.5335"/>
<dbReference type="PANTHER" id="PTHR42939:SF1">
    <property type="entry name" value="ABC TRANSPORTER ATP-BINDING PROTEIN ALBC-RELATED"/>
    <property type="match status" value="1"/>
</dbReference>
<dbReference type="SMART" id="SM00382">
    <property type="entry name" value="AAA"/>
    <property type="match status" value="1"/>
</dbReference>
<dbReference type="SUPFAM" id="SSF52540">
    <property type="entry name" value="P-loop containing nucleoside triphosphate hydrolases"/>
    <property type="match status" value="1"/>
</dbReference>
<keyword evidence="2" id="KW-0547">Nucleotide-binding</keyword>
<evidence type="ECO:0000256" key="1">
    <source>
        <dbReference type="ARBA" id="ARBA00022448"/>
    </source>
</evidence>
<dbReference type="AlphaFoldDB" id="A0A0L6JVD7"/>
<dbReference type="GO" id="GO:0005524">
    <property type="term" value="F:ATP binding"/>
    <property type="evidence" value="ECO:0007669"/>
    <property type="project" value="UniProtKB-KW"/>
</dbReference>
<protein>
    <submittedName>
        <fullName evidence="5">AAA ATPase</fullName>
    </submittedName>
</protein>
<dbReference type="InterPro" id="IPR027417">
    <property type="entry name" value="P-loop_NTPase"/>
</dbReference>
<gene>
    <name evidence="5" type="ORF">Bccel_5093</name>
</gene>
<dbReference type="GO" id="GO:0016887">
    <property type="term" value="F:ATP hydrolysis activity"/>
    <property type="evidence" value="ECO:0007669"/>
    <property type="project" value="InterPro"/>
</dbReference>
<evidence type="ECO:0000256" key="2">
    <source>
        <dbReference type="ARBA" id="ARBA00022741"/>
    </source>
</evidence>
<dbReference type="Pfam" id="PF00005">
    <property type="entry name" value="ABC_tran"/>
    <property type="match status" value="1"/>
</dbReference>
<evidence type="ECO:0000259" key="4">
    <source>
        <dbReference type="PROSITE" id="PS50893"/>
    </source>
</evidence>
<keyword evidence="3" id="KW-0067">ATP-binding</keyword>
<organism evidence="5 6">
    <name type="scientific">Pseudobacteroides cellulosolvens ATCC 35603 = DSM 2933</name>
    <dbReference type="NCBI Taxonomy" id="398512"/>
    <lineage>
        <taxon>Bacteria</taxon>
        <taxon>Bacillati</taxon>
        <taxon>Bacillota</taxon>
        <taxon>Clostridia</taxon>
        <taxon>Eubacteriales</taxon>
        <taxon>Oscillospiraceae</taxon>
        <taxon>Pseudobacteroides</taxon>
    </lineage>
</organism>
<reference evidence="6" key="1">
    <citation type="submission" date="2015-07" db="EMBL/GenBank/DDBJ databases">
        <title>Near-Complete Genome Sequence of the Cellulolytic Bacterium Bacteroides (Pseudobacteroides) cellulosolvens ATCC 35603.</title>
        <authorList>
            <person name="Dassa B."/>
            <person name="Utturkar S.M."/>
            <person name="Klingeman D.M."/>
            <person name="Hurt R.A."/>
            <person name="Keller M."/>
            <person name="Xu J."/>
            <person name="Reddy Y.H.K."/>
            <person name="Borovok I."/>
            <person name="Grinberg I.R."/>
            <person name="Lamed R."/>
            <person name="Zhivin O."/>
            <person name="Bayer E.A."/>
            <person name="Brown S.D."/>
        </authorList>
    </citation>
    <scope>NUCLEOTIDE SEQUENCE [LARGE SCALE GENOMIC DNA]</scope>
    <source>
        <strain evidence="6">DSM 2933</strain>
    </source>
</reference>